<dbReference type="SMART" id="SM00478">
    <property type="entry name" value="ENDO3c"/>
    <property type="match status" value="1"/>
</dbReference>
<evidence type="ECO:0000256" key="8">
    <source>
        <dbReference type="ARBA" id="ARBA00023204"/>
    </source>
</evidence>
<dbReference type="STRING" id="1715989.NITINOP_1639"/>
<evidence type="ECO:0000256" key="11">
    <source>
        <dbReference type="HAMAP-Rule" id="MF_00942"/>
    </source>
</evidence>
<keyword evidence="13" id="KW-0255">Endonuclease</keyword>
<feature type="binding site" evidence="11">
    <location>
        <position position="194"/>
    </location>
    <ligand>
        <name>[4Fe-4S] cluster</name>
        <dbReference type="ChEBI" id="CHEBI:49883"/>
    </ligand>
</feature>
<feature type="binding site" evidence="11">
    <location>
        <position position="210"/>
    </location>
    <ligand>
        <name>[4Fe-4S] cluster</name>
        <dbReference type="ChEBI" id="CHEBI:49883"/>
    </ligand>
</feature>
<dbReference type="Pfam" id="PF00730">
    <property type="entry name" value="HhH-GPD"/>
    <property type="match status" value="1"/>
</dbReference>
<dbReference type="InterPro" id="IPR003265">
    <property type="entry name" value="HhH-GPD_domain"/>
</dbReference>
<gene>
    <name evidence="11 13" type="primary">nth</name>
    <name evidence="13" type="ORF">NITINOP_1639</name>
</gene>
<comment type="cofactor">
    <cofactor evidence="11">
        <name>[4Fe-4S] cluster</name>
        <dbReference type="ChEBI" id="CHEBI:49883"/>
    </cofactor>
    <text evidence="11">Binds 1 [4Fe-4S] cluster.</text>
</comment>
<evidence type="ECO:0000313" key="14">
    <source>
        <dbReference type="Proteomes" id="UP000066284"/>
    </source>
</evidence>
<feature type="binding site" evidence="11">
    <location>
        <position position="204"/>
    </location>
    <ligand>
        <name>[4Fe-4S] cluster</name>
        <dbReference type="ChEBI" id="CHEBI:49883"/>
    </ligand>
</feature>
<dbReference type="GO" id="GO:0140078">
    <property type="term" value="F:class I DNA-(apurinic or apyrimidinic site) endonuclease activity"/>
    <property type="evidence" value="ECO:0007669"/>
    <property type="project" value="UniProtKB-EC"/>
</dbReference>
<dbReference type="KEGG" id="nio:NITINOP_1639"/>
<dbReference type="SUPFAM" id="SSF48150">
    <property type="entry name" value="DNA-glycosylase"/>
    <property type="match status" value="1"/>
</dbReference>
<dbReference type="GO" id="GO:0006285">
    <property type="term" value="P:base-excision repair, AP site formation"/>
    <property type="evidence" value="ECO:0007669"/>
    <property type="project" value="TreeGrafter"/>
</dbReference>
<reference evidence="14" key="1">
    <citation type="submission" date="2015-09" db="EMBL/GenBank/DDBJ databases">
        <authorList>
            <person name="Daims H."/>
        </authorList>
    </citation>
    <scope>NUCLEOTIDE SEQUENCE [LARGE SCALE GENOMIC DNA]</scope>
</reference>
<dbReference type="PANTHER" id="PTHR43286:SF1">
    <property type="entry name" value="ENDONUCLEASE III-LIKE PROTEIN 1"/>
    <property type="match status" value="1"/>
</dbReference>
<evidence type="ECO:0000256" key="10">
    <source>
        <dbReference type="ARBA" id="ARBA00023295"/>
    </source>
</evidence>
<sequence>MRQDEIHAAIRIVRREIRRWREPVVGVVARQSNRDPFLILISCLLSLRTKDKTTQEAGDRLFALACTPAAMLKLPLKTIERAIYPVGFYRTKAKSIHRICRLLLTKYEGRVPDSIDELLTLPGVGRKTANLVVTVGYGKPGICVDIHVHRISNRWGYIKTKTPEESEQALRRVLPRRYWITYNDLLVPYGQNLCLPVSPLCSQCKLAPYCDRVGVTKSR</sequence>
<dbReference type="HAMAP" id="MF_00942">
    <property type="entry name" value="Nth"/>
    <property type="match status" value="1"/>
</dbReference>
<evidence type="ECO:0000256" key="7">
    <source>
        <dbReference type="ARBA" id="ARBA00023014"/>
    </source>
</evidence>
<keyword evidence="3 11" id="KW-0479">Metal-binding</keyword>
<feature type="binding site" evidence="11">
    <location>
        <position position="201"/>
    </location>
    <ligand>
        <name>[4Fe-4S] cluster</name>
        <dbReference type="ChEBI" id="CHEBI:49883"/>
    </ligand>
</feature>
<evidence type="ECO:0000313" key="13">
    <source>
        <dbReference type="EMBL" id="CUQ66614.1"/>
    </source>
</evidence>
<evidence type="ECO:0000256" key="6">
    <source>
        <dbReference type="ARBA" id="ARBA00023004"/>
    </source>
</evidence>
<evidence type="ECO:0000259" key="12">
    <source>
        <dbReference type="SMART" id="SM00478"/>
    </source>
</evidence>
<dbReference type="InterPro" id="IPR000445">
    <property type="entry name" value="HhH_motif"/>
</dbReference>
<feature type="domain" description="HhH-GPD" evidence="12">
    <location>
        <begin position="45"/>
        <end position="192"/>
    </location>
</feature>
<dbReference type="GO" id="GO:0003677">
    <property type="term" value="F:DNA binding"/>
    <property type="evidence" value="ECO:0007669"/>
    <property type="project" value="UniProtKB-UniRule"/>
</dbReference>
<evidence type="ECO:0000256" key="3">
    <source>
        <dbReference type="ARBA" id="ARBA00022723"/>
    </source>
</evidence>
<dbReference type="GO" id="GO:0046872">
    <property type="term" value="F:metal ion binding"/>
    <property type="evidence" value="ECO:0007669"/>
    <property type="project" value="UniProtKB-KW"/>
</dbReference>
<dbReference type="FunFam" id="1.10.340.30:FF:000001">
    <property type="entry name" value="Endonuclease III"/>
    <property type="match status" value="1"/>
</dbReference>
<dbReference type="PIRSF" id="PIRSF001435">
    <property type="entry name" value="Nth"/>
    <property type="match status" value="1"/>
</dbReference>
<dbReference type="EMBL" id="LN885086">
    <property type="protein sequence ID" value="CUQ66614.1"/>
    <property type="molecule type" value="Genomic_DNA"/>
</dbReference>
<keyword evidence="5 11" id="KW-0378">Hydrolase</keyword>
<dbReference type="GO" id="GO:0000703">
    <property type="term" value="F:oxidized pyrimidine nucleobase lesion DNA N-glycosylase activity"/>
    <property type="evidence" value="ECO:0007669"/>
    <property type="project" value="TreeGrafter"/>
</dbReference>
<dbReference type="InterPro" id="IPR005759">
    <property type="entry name" value="Nth"/>
</dbReference>
<dbReference type="AlphaFoldDB" id="A0A0S4KVS9"/>
<dbReference type="Pfam" id="PF00633">
    <property type="entry name" value="HHH"/>
    <property type="match status" value="1"/>
</dbReference>
<keyword evidence="11" id="KW-0238">DNA-binding</keyword>
<dbReference type="Gene3D" id="1.10.340.30">
    <property type="entry name" value="Hypothetical protein, domain 2"/>
    <property type="match status" value="1"/>
</dbReference>
<keyword evidence="7 11" id="KW-0411">Iron-sulfur</keyword>
<keyword evidence="6 11" id="KW-0408">Iron</keyword>
<keyword evidence="13" id="KW-0540">Nuclease</keyword>
<proteinExistence type="inferred from homology"/>
<keyword evidence="8 11" id="KW-0234">DNA repair</keyword>
<dbReference type="RefSeq" id="WP_062484607.1">
    <property type="nucleotide sequence ID" value="NZ_LN885086.1"/>
</dbReference>
<evidence type="ECO:0000256" key="4">
    <source>
        <dbReference type="ARBA" id="ARBA00022763"/>
    </source>
</evidence>
<keyword evidence="14" id="KW-1185">Reference proteome</keyword>
<dbReference type="InterPro" id="IPR004036">
    <property type="entry name" value="Endonuclease-III-like_CS2"/>
</dbReference>
<accession>A0A0S4KVS9</accession>
<protein>
    <recommendedName>
        <fullName evidence="11">Endonuclease III</fullName>
        <ecNumber evidence="11">4.2.99.18</ecNumber>
    </recommendedName>
    <alternativeName>
        <fullName evidence="11">DNA-(apurinic or apyrimidinic site) lyase</fullName>
    </alternativeName>
</protein>
<dbReference type="GO" id="GO:0051539">
    <property type="term" value="F:4 iron, 4 sulfur cluster binding"/>
    <property type="evidence" value="ECO:0007669"/>
    <property type="project" value="UniProtKB-UniRule"/>
</dbReference>
<dbReference type="OrthoDB" id="9800977at2"/>
<dbReference type="InterPro" id="IPR004035">
    <property type="entry name" value="Endouclease-III_FeS-bd_BS"/>
</dbReference>
<dbReference type="Proteomes" id="UP000066284">
    <property type="component" value="Chromosome 1"/>
</dbReference>
<keyword evidence="2 11" id="KW-0004">4Fe-4S</keyword>
<evidence type="ECO:0000256" key="9">
    <source>
        <dbReference type="ARBA" id="ARBA00023239"/>
    </source>
</evidence>
<evidence type="ECO:0000256" key="1">
    <source>
        <dbReference type="ARBA" id="ARBA00008343"/>
    </source>
</evidence>
<comment type="similarity">
    <text evidence="1 11">Belongs to the Nth/MutY family.</text>
</comment>
<dbReference type="InterPro" id="IPR011257">
    <property type="entry name" value="DNA_glycosylase"/>
</dbReference>
<organism evidence="13 14">
    <name type="scientific">Candidatus Nitrospira inopinata</name>
    <dbReference type="NCBI Taxonomy" id="1715989"/>
    <lineage>
        <taxon>Bacteria</taxon>
        <taxon>Pseudomonadati</taxon>
        <taxon>Nitrospirota</taxon>
        <taxon>Nitrospiria</taxon>
        <taxon>Nitrospirales</taxon>
        <taxon>Nitrospiraceae</taxon>
        <taxon>Nitrospira</taxon>
    </lineage>
</organism>
<dbReference type="GO" id="GO:0006289">
    <property type="term" value="P:nucleotide-excision repair"/>
    <property type="evidence" value="ECO:0007669"/>
    <property type="project" value="TreeGrafter"/>
</dbReference>
<keyword evidence="9 11" id="KW-0456">Lyase</keyword>
<dbReference type="PROSITE" id="PS00764">
    <property type="entry name" value="ENDONUCLEASE_III_1"/>
    <property type="match status" value="1"/>
</dbReference>
<dbReference type="PANTHER" id="PTHR43286">
    <property type="entry name" value="ENDONUCLEASE III-LIKE PROTEIN 1"/>
    <property type="match status" value="1"/>
</dbReference>
<name>A0A0S4KVS9_9BACT</name>
<evidence type="ECO:0000256" key="5">
    <source>
        <dbReference type="ARBA" id="ARBA00022801"/>
    </source>
</evidence>
<dbReference type="CDD" id="cd00056">
    <property type="entry name" value="ENDO3c"/>
    <property type="match status" value="1"/>
</dbReference>
<keyword evidence="10 11" id="KW-0326">Glycosidase</keyword>
<dbReference type="Gene3D" id="1.10.1670.10">
    <property type="entry name" value="Helix-hairpin-Helix base-excision DNA repair enzymes (C-terminal)"/>
    <property type="match status" value="1"/>
</dbReference>
<comment type="function">
    <text evidence="11">DNA repair enzyme that has both DNA N-glycosylase activity and AP-lyase activity. The DNA N-glycosylase activity releases various damaged pyrimidines from DNA by cleaving the N-glycosidic bond, leaving an AP (apurinic/apyrimidinic) site. The AP-lyase activity cleaves the phosphodiester bond 3' to the AP site by a beta-elimination, leaving a 3'-terminal unsaturated sugar and a product with a terminal 5'-phosphate.</text>
</comment>
<dbReference type="InterPro" id="IPR023170">
    <property type="entry name" value="HhH_base_excis_C"/>
</dbReference>
<dbReference type="PROSITE" id="PS01155">
    <property type="entry name" value="ENDONUCLEASE_III_2"/>
    <property type="match status" value="1"/>
</dbReference>
<evidence type="ECO:0000256" key="2">
    <source>
        <dbReference type="ARBA" id="ARBA00022485"/>
    </source>
</evidence>
<keyword evidence="4 11" id="KW-0227">DNA damage</keyword>
<dbReference type="EC" id="4.2.99.18" evidence="11"/>
<comment type="catalytic activity">
    <reaction evidence="11">
        <text>2'-deoxyribonucleotide-(2'-deoxyribose 5'-phosphate)-2'-deoxyribonucleotide-DNA = a 3'-end 2'-deoxyribonucleotide-(2,3-dehydro-2,3-deoxyribose 5'-phosphate)-DNA + a 5'-end 5'-phospho-2'-deoxyribonucleoside-DNA + H(+)</text>
        <dbReference type="Rhea" id="RHEA:66592"/>
        <dbReference type="Rhea" id="RHEA-COMP:13180"/>
        <dbReference type="Rhea" id="RHEA-COMP:16897"/>
        <dbReference type="Rhea" id="RHEA-COMP:17067"/>
        <dbReference type="ChEBI" id="CHEBI:15378"/>
        <dbReference type="ChEBI" id="CHEBI:136412"/>
        <dbReference type="ChEBI" id="CHEBI:157695"/>
        <dbReference type="ChEBI" id="CHEBI:167181"/>
        <dbReference type="EC" id="4.2.99.18"/>
    </reaction>
</comment>